<reference evidence="3 4" key="1">
    <citation type="submission" date="2018-06" db="EMBL/GenBank/DDBJ databases">
        <title>Pseudomonas diversity within urban Lake Michigan freshwaters.</title>
        <authorList>
            <person name="Batrich M."/>
            <person name="Hatzopoulos T."/>
            <person name="Putonti C."/>
        </authorList>
    </citation>
    <scope>NUCLEOTIDE SEQUENCE [LARGE SCALE GENOMIC DNA]</scope>
    <source>
        <strain evidence="3 4">MB-090624</strain>
    </source>
</reference>
<organism evidence="3 4">
    <name type="scientific">Pseudomonas protegens</name>
    <dbReference type="NCBI Taxonomy" id="380021"/>
    <lineage>
        <taxon>Bacteria</taxon>
        <taxon>Pseudomonadati</taxon>
        <taxon>Pseudomonadota</taxon>
        <taxon>Gammaproteobacteria</taxon>
        <taxon>Pseudomonadales</taxon>
        <taxon>Pseudomonadaceae</taxon>
        <taxon>Pseudomonas</taxon>
    </lineage>
</organism>
<evidence type="ECO:0000313" key="4">
    <source>
        <dbReference type="Proteomes" id="UP000248188"/>
    </source>
</evidence>
<proteinExistence type="predicted"/>
<dbReference type="Proteomes" id="UP000248188">
    <property type="component" value="Unassembled WGS sequence"/>
</dbReference>
<sequence>MNSALFLLNAIAIAVLVAFHFQPVDNADPTGLSTARYNQHPVPQLAVMNTQVEPRRVARVTQEKSPQQLAATPTERWIF</sequence>
<name>A0A9Q6IKI4_9PSED</name>
<feature type="region of interest" description="Disordered" evidence="1">
    <location>
        <begin position="59"/>
        <end position="79"/>
    </location>
</feature>
<dbReference type="RefSeq" id="WP_110651456.1">
    <property type="nucleotide sequence ID" value="NZ_CP063455.1"/>
</dbReference>
<dbReference type="AlphaFoldDB" id="A0A9Q6IKI4"/>
<comment type="caution">
    <text evidence="3">The sequence shown here is derived from an EMBL/GenBank/DDBJ whole genome shotgun (WGS) entry which is preliminary data.</text>
</comment>
<dbReference type="EMBL" id="QJRN01000002">
    <property type="protein sequence ID" value="PYC42900.1"/>
    <property type="molecule type" value="Genomic_DNA"/>
</dbReference>
<evidence type="ECO:0008006" key="5">
    <source>
        <dbReference type="Google" id="ProtNLM"/>
    </source>
</evidence>
<protein>
    <recommendedName>
        <fullName evidence="5">Secreted protein</fullName>
    </recommendedName>
</protein>
<evidence type="ECO:0000256" key="1">
    <source>
        <dbReference type="SAM" id="MobiDB-lite"/>
    </source>
</evidence>
<keyword evidence="2" id="KW-0732">Signal</keyword>
<feature type="signal peptide" evidence="2">
    <location>
        <begin position="1"/>
        <end position="27"/>
    </location>
</feature>
<evidence type="ECO:0000256" key="2">
    <source>
        <dbReference type="SAM" id="SignalP"/>
    </source>
</evidence>
<feature type="chain" id="PRO_5040154903" description="Secreted protein" evidence="2">
    <location>
        <begin position="28"/>
        <end position="79"/>
    </location>
</feature>
<evidence type="ECO:0000313" key="3">
    <source>
        <dbReference type="EMBL" id="PYC42900.1"/>
    </source>
</evidence>
<gene>
    <name evidence="3" type="ORF">DMX08_04835</name>
</gene>
<accession>A0A9Q6IKI4</accession>